<proteinExistence type="predicted"/>
<feature type="transmembrane region" description="Helical" evidence="2">
    <location>
        <begin position="79"/>
        <end position="95"/>
    </location>
</feature>
<organism evidence="3 4">
    <name type="scientific">Musa troglodytarum</name>
    <name type="common">fe'i banana</name>
    <dbReference type="NCBI Taxonomy" id="320322"/>
    <lineage>
        <taxon>Eukaryota</taxon>
        <taxon>Viridiplantae</taxon>
        <taxon>Streptophyta</taxon>
        <taxon>Embryophyta</taxon>
        <taxon>Tracheophyta</taxon>
        <taxon>Spermatophyta</taxon>
        <taxon>Magnoliopsida</taxon>
        <taxon>Liliopsida</taxon>
        <taxon>Zingiberales</taxon>
        <taxon>Musaceae</taxon>
        <taxon>Musa</taxon>
    </lineage>
</organism>
<protein>
    <submittedName>
        <fullName evidence="3">Uncharacterized protein</fullName>
    </submittedName>
</protein>
<gene>
    <name evidence="3" type="ORF">MUK42_29434</name>
</gene>
<accession>A0A9E7K2Z8</accession>
<keyword evidence="2" id="KW-0812">Transmembrane</keyword>
<evidence type="ECO:0000256" key="2">
    <source>
        <dbReference type="SAM" id="Phobius"/>
    </source>
</evidence>
<dbReference type="EMBL" id="CP097507">
    <property type="protein sequence ID" value="URE01505.1"/>
    <property type="molecule type" value="Genomic_DNA"/>
</dbReference>
<sequence>MGKGQQPRTGTGCTHAMATSRPHHNDDNGSHAQSTIAPTATMQATAQTRLGERGIRAGSGAIGVEEVTQTLRRIVHKEALLFLFLFLFWIVEQALK</sequence>
<evidence type="ECO:0000256" key="1">
    <source>
        <dbReference type="SAM" id="MobiDB-lite"/>
    </source>
</evidence>
<feature type="region of interest" description="Disordered" evidence="1">
    <location>
        <begin position="1"/>
        <end position="36"/>
    </location>
</feature>
<keyword evidence="4" id="KW-1185">Reference proteome</keyword>
<keyword evidence="2" id="KW-1133">Transmembrane helix</keyword>
<keyword evidence="2" id="KW-0472">Membrane</keyword>
<feature type="compositionally biased region" description="Polar residues" evidence="1">
    <location>
        <begin position="1"/>
        <end position="12"/>
    </location>
</feature>
<reference evidence="3" key="1">
    <citation type="submission" date="2022-05" db="EMBL/GenBank/DDBJ databases">
        <title>The Musa troglodytarum L. genome provides insights into the mechanism of non-climacteric behaviour and enrichment of carotenoids.</title>
        <authorList>
            <person name="Wang J."/>
        </authorList>
    </citation>
    <scope>NUCLEOTIDE SEQUENCE</scope>
    <source>
        <tissue evidence="3">Leaf</tissue>
    </source>
</reference>
<evidence type="ECO:0000313" key="4">
    <source>
        <dbReference type="Proteomes" id="UP001055439"/>
    </source>
</evidence>
<dbReference type="AlphaFoldDB" id="A0A9E7K2Z8"/>
<name>A0A9E7K2Z8_9LILI</name>
<dbReference type="Proteomes" id="UP001055439">
    <property type="component" value="Chromosome 5"/>
</dbReference>
<evidence type="ECO:0000313" key="3">
    <source>
        <dbReference type="EMBL" id="URE01505.1"/>
    </source>
</evidence>